<accession>A0ABT2Z406</accession>
<organism evidence="5 6">
    <name type="scientific">Albidovulum sediminicola</name>
    <dbReference type="NCBI Taxonomy" id="2984331"/>
    <lineage>
        <taxon>Bacteria</taxon>
        <taxon>Pseudomonadati</taxon>
        <taxon>Pseudomonadota</taxon>
        <taxon>Alphaproteobacteria</taxon>
        <taxon>Rhodobacterales</taxon>
        <taxon>Paracoccaceae</taxon>
        <taxon>Albidovulum</taxon>
    </lineage>
</organism>
<proteinExistence type="predicted"/>
<dbReference type="EC" id="4.2.1.126" evidence="5"/>
<comment type="caution">
    <text evidence="5">The sequence shown here is derived from an EMBL/GenBank/DDBJ whole genome shotgun (WGS) entry which is preliminary data.</text>
</comment>
<evidence type="ECO:0000313" key="5">
    <source>
        <dbReference type="EMBL" id="MCV2865732.1"/>
    </source>
</evidence>
<dbReference type="RefSeq" id="WP_263722256.1">
    <property type="nucleotide sequence ID" value="NZ_JAOWLA010000012.1"/>
</dbReference>
<evidence type="ECO:0000256" key="1">
    <source>
        <dbReference type="ARBA" id="ARBA00023239"/>
    </source>
</evidence>
<dbReference type="NCBIfam" id="NF003915">
    <property type="entry name" value="PRK05441.1"/>
    <property type="match status" value="1"/>
</dbReference>
<dbReference type="InterPro" id="IPR005488">
    <property type="entry name" value="Etherase_MurQ"/>
</dbReference>
<evidence type="ECO:0000259" key="4">
    <source>
        <dbReference type="PROSITE" id="PS51464"/>
    </source>
</evidence>
<dbReference type="InterPro" id="IPR001347">
    <property type="entry name" value="SIS_dom"/>
</dbReference>
<evidence type="ECO:0000313" key="6">
    <source>
        <dbReference type="Proteomes" id="UP001652503"/>
    </source>
</evidence>
<feature type="domain" description="SIS" evidence="4">
    <location>
        <begin position="53"/>
        <end position="214"/>
    </location>
</feature>
<dbReference type="Gene3D" id="1.10.8.1080">
    <property type="match status" value="1"/>
</dbReference>
<keyword evidence="2" id="KW-0119">Carbohydrate metabolism</keyword>
<dbReference type="PANTHER" id="PTHR10088:SF4">
    <property type="entry name" value="GLUCOKINASE REGULATORY PROTEIN"/>
    <property type="match status" value="1"/>
</dbReference>
<reference evidence="5 6" key="1">
    <citation type="submission" date="2022-10" db="EMBL/GenBank/DDBJ databases">
        <title>Defluviimonas sp. nov., isolated from ocean surface water.</title>
        <authorList>
            <person name="He W."/>
            <person name="Wang L."/>
            <person name="Zhang D.-F."/>
        </authorList>
    </citation>
    <scope>NUCLEOTIDE SEQUENCE [LARGE SCALE GENOMIC DNA]</scope>
    <source>
        <strain evidence="5 6">WL0075</strain>
    </source>
</reference>
<dbReference type="InterPro" id="IPR046348">
    <property type="entry name" value="SIS_dom_sf"/>
</dbReference>
<dbReference type="PROSITE" id="PS51464">
    <property type="entry name" value="SIS"/>
    <property type="match status" value="1"/>
</dbReference>
<evidence type="ECO:0000256" key="2">
    <source>
        <dbReference type="ARBA" id="ARBA00023277"/>
    </source>
</evidence>
<dbReference type="SUPFAM" id="SSF53697">
    <property type="entry name" value="SIS domain"/>
    <property type="match status" value="1"/>
</dbReference>
<dbReference type="Pfam" id="PF13580">
    <property type="entry name" value="SIS_2"/>
    <property type="match status" value="1"/>
</dbReference>
<evidence type="ECO:0000256" key="3">
    <source>
        <dbReference type="SAM" id="MobiDB-lite"/>
    </source>
</evidence>
<dbReference type="Gene3D" id="3.40.50.10490">
    <property type="entry name" value="Glucose-6-phosphate isomerase like protein, domain 1"/>
    <property type="match status" value="1"/>
</dbReference>
<dbReference type="CDD" id="cd05007">
    <property type="entry name" value="SIS_Etherase"/>
    <property type="match status" value="1"/>
</dbReference>
<dbReference type="PANTHER" id="PTHR10088">
    <property type="entry name" value="GLUCOKINASE REGULATORY PROTEIN"/>
    <property type="match status" value="1"/>
</dbReference>
<name>A0ABT2Z406_9RHOB</name>
<sequence>MALPRTEDMHADASGIDTCPEAEALLRLLSAQRRALDAVEPAFAAIAAGAALMTEALRGAGRLVYVGAGSSALMAVADALELPGTFGIDADRILILMAGGMPQGSSMPGDTEDDAAQAAEDARLIRSGDVVIAVTASGNTPHALAIARAARDCGARVIGIANNAGAQIFALADVEICLETPPEVIAGSTRMGAGTAQKAALNLMSTLMGIGLGRVHDGMMVGVVADNRKLRARARGIVSRIAGCGEDTAARSLDAAGGAVRSAVLIALGLTPAAAEAALSEADGNLRAALARIEDPDRSSRREGTNQGRE</sequence>
<dbReference type="InterPro" id="IPR040190">
    <property type="entry name" value="MURQ/GCKR"/>
</dbReference>
<keyword evidence="6" id="KW-1185">Reference proteome</keyword>
<gene>
    <name evidence="5" type="ORF">OE647_13450</name>
</gene>
<protein>
    <submittedName>
        <fullName evidence="5">N-acetylmuramic acid 6-phosphate etherase</fullName>
        <ecNumber evidence="5">4.2.1.126</ecNumber>
    </submittedName>
</protein>
<feature type="compositionally biased region" description="Basic and acidic residues" evidence="3">
    <location>
        <begin position="292"/>
        <end position="310"/>
    </location>
</feature>
<dbReference type="Proteomes" id="UP001652503">
    <property type="component" value="Unassembled WGS sequence"/>
</dbReference>
<dbReference type="GO" id="GO:0016829">
    <property type="term" value="F:lyase activity"/>
    <property type="evidence" value="ECO:0007669"/>
    <property type="project" value="UniProtKB-KW"/>
</dbReference>
<feature type="region of interest" description="Disordered" evidence="3">
    <location>
        <begin position="290"/>
        <end position="310"/>
    </location>
</feature>
<keyword evidence="1 5" id="KW-0456">Lyase</keyword>
<dbReference type="EMBL" id="JAOWLA010000012">
    <property type="protein sequence ID" value="MCV2865732.1"/>
    <property type="molecule type" value="Genomic_DNA"/>
</dbReference>